<reference evidence="2 3" key="1">
    <citation type="submission" date="2019-04" db="EMBL/GenBank/DDBJ databases">
        <title>Draft genome sequences of Streptomyces avermitilis ATCC 31267.</title>
        <authorList>
            <person name="Komaki H."/>
            <person name="Tamura T."/>
            <person name="Hosoyama A."/>
        </authorList>
    </citation>
    <scope>NUCLEOTIDE SEQUENCE [LARGE SCALE GENOMIC DNA]</scope>
    <source>
        <strain evidence="2 3">ATCC 31267</strain>
    </source>
</reference>
<reference evidence="1 4" key="2">
    <citation type="submission" date="2019-04" db="EMBL/GenBank/DDBJ databases">
        <title>Draft genome sequences of Streptomyces avermitilis NBRC 14893.</title>
        <authorList>
            <person name="Komaki H."/>
            <person name="Tamura T."/>
            <person name="Hosoyama A."/>
        </authorList>
    </citation>
    <scope>NUCLEOTIDE SEQUENCE [LARGE SCALE GENOMIC DNA]</scope>
    <source>
        <strain evidence="1 4">NBRC 14893</strain>
    </source>
</reference>
<dbReference type="Proteomes" id="UP000299211">
    <property type="component" value="Unassembled WGS sequence"/>
</dbReference>
<name>A0A4D4MA18_STRAX</name>
<dbReference type="EMBL" id="BJHY01000001">
    <property type="protein sequence ID" value="GDY71127.1"/>
    <property type="molecule type" value="Genomic_DNA"/>
</dbReference>
<gene>
    <name evidence="1" type="ORF">SAV14893_078920</name>
    <name evidence="2" type="ORF">SAV31267_006120</name>
</gene>
<dbReference type="Proteomes" id="UP000302139">
    <property type="component" value="Unassembled WGS sequence"/>
</dbReference>
<dbReference type="EMBL" id="BJHX01000001">
    <property type="protein sequence ID" value="GDY68499.1"/>
    <property type="molecule type" value="Genomic_DNA"/>
</dbReference>
<evidence type="ECO:0000313" key="1">
    <source>
        <dbReference type="EMBL" id="GDY68499.1"/>
    </source>
</evidence>
<proteinExistence type="predicted"/>
<accession>A0A4D4MA18</accession>
<evidence type="ECO:0000313" key="4">
    <source>
        <dbReference type="Proteomes" id="UP000302139"/>
    </source>
</evidence>
<organism evidence="1 4">
    <name type="scientific">Streptomyces avermitilis</name>
    <dbReference type="NCBI Taxonomy" id="33903"/>
    <lineage>
        <taxon>Bacteria</taxon>
        <taxon>Bacillati</taxon>
        <taxon>Actinomycetota</taxon>
        <taxon>Actinomycetes</taxon>
        <taxon>Kitasatosporales</taxon>
        <taxon>Streptomycetaceae</taxon>
        <taxon>Streptomyces</taxon>
    </lineage>
</organism>
<evidence type="ECO:0000313" key="2">
    <source>
        <dbReference type="EMBL" id="GDY71127.1"/>
    </source>
</evidence>
<dbReference type="AlphaFoldDB" id="A0A4D4MA18"/>
<sequence length="82" mass="9063">MVDDMLGRQFPQVKTVLLDAATGTTAFADVPLAHWKKMWSTNPTAAHPFGVIRPCSESRVTRSESSMESGLTRDLRFIALRG</sequence>
<comment type="caution">
    <text evidence="1">The sequence shown here is derived from an EMBL/GenBank/DDBJ whole genome shotgun (WGS) entry which is preliminary data.</text>
</comment>
<evidence type="ECO:0000313" key="3">
    <source>
        <dbReference type="Proteomes" id="UP000299211"/>
    </source>
</evidence>
<protein>
    <submittedName>
        <fullName evidence="1">Uncharacterized protein</fullName>
    </submittedName>
</protein>